<keyword evidence="1" id="KW-0732">Signal</keyword>
<feature type="chain" id="PRO_5043383364" evidence="1">
    <location>
        <begin position="30"/>
        <end position="76"/>
    </location>
</feature>
<reference evidence="2" key="1">
    <citation type="submission" date="2023-10" db="EMBL/GenBank/DDBJ databases">
        <title>Genome assembly of Pristionchus species.</title>
        <authorList>
            <person name="Yoshida K."/>
            <person name="Sommer R.J."/>
        </authorList>
    </citation>
    <scope>NUCLEOTIDE SEQUENCE</scope>
    <source>
        <strain evidence="2">RS0144</strain>
    </source>
</reference>
<accession>A0AAV5U830</accession>
<dbReference type="Proteomes" id="UP001432027">
    <property type="component" value="Unassembled WGS sequence"/>
</dbReference>
<gene>
    <name evidence="2" type="ORF">PENTCL1PPCAC_25193</name>
</gene>
<name>A0AAV5U830_9BILA</name>
<dbReference type="EMBL" id="BTSX01000006">
    <property type="protein sequence ID" value="GMT03019.1"/>
    <property type="molecule type" value="Genomic_DNA"/>
</dbReference>
<comment type="caution">
    <text evidence="2">The sequence shown here is derived from an EMBL/GenBank/DDBJ whole genome shotgun (WGS) entry which is preliminary data.</text>
</comment>
<evidence type="ECO:0000313" key="2">
    <source>
        <dbReference type="EMBL" id="GMT03019.1"/>
    </source>
</evidence>
<evidence type="ECO:0000313" key="3">
    <source>
        <dbReference type="Proteomes" id="UP001432027"/>
    </source>
</evidence>
<sequence>FQVTHIRIAMRTLQAFFVALFVLFAVCAAAPTYPGDMDDVMIGLRPVYPLNRLVKRWSRLEPSIRFAGGSNNAWFV</sequence>
<feature type="non-terminal residue" evidence="2">
    <location>
        <position position="1"/>
    </location>
</feature>
<organism evidence="2 3">
    <name type="scientific">Pristionchus entomophagus</name>
    <dbReference type="NCBI Taxonomy" id="358040"/>
    <lineage>
        <taxon>Eukaryota</taxon>
        <taxon>Metazoa</taxon>
        <taxon>Ecdysozoa</taxon>
        <taxon>Nematoda</taxon>
        <taxon>Chromadorea</taxon>
        <taxon>Rhabditida</taxon>
        <taxon>Rhabditina</taxon>
        <taxon>Diplogasteromorpha</taxon>
        <taxon>Diplogasteroidea</taxon>
        <taxon>Neodiplogasteridae</taxon>
        <taxon>Pristionchus</taxon>
    </lineage>
</organism>
<keyword evidence="3" id="KW-1185">Reference proteome</keyword>
<evidence type="ECO:0000256" key="1">
    <source>
        <dbReference type="SAM" id="SignalP"/>
    </source>
</evidence>
<proteinExistence type="predicted"/>
<dbReference type="AlphaFoldDB" id="A0AAV5U830"/>
<feature type="signal peptide" evidence="1">
    <location>
        <begin position="1"/>
        <end position="29"/>
    </location>
</feature>
<protein>
    <submittedName>
        <fullName evidence="2">Uncharacterized protein</fullName>
    </submittedName>
</protein>